<keyword evidence="2" id="KW-1185">Reference proteome</keyword>
<dbReference type="AlphaFoldDB" id="A0A518EMH8"/>
<protein>
    <submittedName>
        <fullName evidence="1">Uncharacterized protein</fullName>
    </submittedName>
</protein>
<sequence length="958" mass="102955">MTGTADGKYLFCIEGATMIAIEPAAAPGTPSDNFANPVKEFTLGQFGVSAVRMAVDPDADFGNGYTLTTEGAAYRNYVFMAAGKNGLWMVDGDIGPGPNRVGRVDDSGAGVATLQFSNRYCNDVGILELGGQTYVAAIFAKRQQSHLRLYEIEKVRAVLGAPGSSGETGNEIEPDYTVVLNRNPDVFPALPGPSQVYRSFATDLEIDQPAGAPTELYVYVAMMTDGIVRVRLRASDVSSGATPAGTVAWGPRFGDASHYATTGTGSTQAVCNNFEFINVMLGDPLVPGSGVVERSEPPPVFCLTSHRDVPDGQDQSHGHKLYAAAERLGFLVFDIADPAVWSDQMPIDHHEGQVVPFQGTGLTATDLVNRGAWPETMVLLEDAFGGIAAGGSNSLQDYLYYPREMDVLDSPTLGLHLVATCYPVPLAVDPPRQLEGFSYTDFLDYGAVTNIFSTYGQVGARTNIYRVGYFPQGAGGGLSVTAHTSLLDGGTHLFVPKVQSNQMGATGTDNIEFVHAQTSAVNLNGQAGGQLTTKSYCMTSVDVSPIPTTSTPLTAIRPLKHLAGRRTFGLGHSLLDPDLIQTSINDGIPREGVPYLSGTPGSRSIDVIYDAMAPDGDDFTFAGGLTLQQESQWLGTVANTQFLIGEGRPTVPAPPAGTKNPPDLKIVEQHVTPFSSGPPVLLEVLKFVERPAGRWTEKGRELYMGGIVSPRYDQWIQARVTACDPGYGEFVGAEFLFCFRQETPDGLSFCRRDLLMADLANVLPGAKLAEGSPANAFDWFLLNTHPEFNQFPAYVGQPGFSQAEYDAAKDWFNQPTRPMLYRQRLKTWAPRMVCVQPAPRSSFDKGWVLAVPCGTLSLEAEEMPSPKAGTLGALPDYRKLEEFLPTASAFFPSGSSAVFADHFEDGLVQFFDFTNPRDLITAQAGAIPSASSTLPMQDLLMSNIRDVVIDVQPEGVVI</sequence>
<name>A0A518EMH8_9BACT</name>
<evidence type="ECO:0000313" key="2">
    <source>
        <dbReference type="Proteomes" id="UP000320390"/>
    </source>
</evidence>
<gene>
    <name evidence="1" type="ORF">Poly30_07860</name>
</gene>
<dbReference type="EMBL" id="CP036434">
    <property type="protein sequence ID" value="QDV05290.1"/>
    <property type="molecule type" value="Genomic_DNA"/>
</dbReference>
<dbReference type="RefSeq" id="WP_145194705.1">
    <property type="nucleotide sequence ID" value="NZ_CP036434.1"/>
</dbReference>
<reference evidence="1 2" key="1">
    <citation type="submission" date="2019-02" db="EMBL/GenBank/DDBJ databases">
        <title>Deep-cultivation of Planctomycetes and their phenomic and genomic characterization uncovers novel biology.</title>
        <authorList>
            <person name="Wiegand S."/>
            <person name="Jogler M."/>
            <person name="Boedeker C."/>
            <person name="Pinto D."/>
            <person name="Vollmers J."/>
            <person name="Rivas-Marin E."/>
            <person name="Kohn T."/>
            <person name="Peeters S.H."/>
            <person name="Heuer A."/>
            <person name="Rast P."/>
            <person name="Oberbeckmann S."/>
            <person name="Bunk B."/>
            <person name="Jeske O."/>
            <person name="Meyerdierks A."/>
            <person name="Storesund J.E."/>
            <person name="Kallscheuer N."/>
            <person name="Luecker S."/>
            <person name="Lage O.M."/>
            <person name="Pohl T."/>
            <person name="Merkel B.J."/>
            <person name="Hornburger P."/>
            <person name="Mueller R.-W."/>
            <person name="Bruemmer F."/>
            <person name="Labrenz M."/>
            <person name="Spormann A.M."/>
            <person name="Op den Camp H."/>
            <person name="Overmann J."/>
            <person name="Amann R."/>
            <person name="Jetten M.S.M."/>
            <person name="Mascher T."/>
            <person name="Medema M.H."/>
            <person name="Devos D.P."/>
            <person name="Kaster A.-K."/>
            <person name="Ovreas L."/>
            <person name="Rohde M."/>
            <person name="Galperin M.Y."/>
            <person name="Jogler C."/>
        </authorList>
    </citation>
    <scope>NUCLEOTIDE SEQUENCE [LARGE SCALE GENOMIC DNA]</scope>
    <source>
        <strain evidence="1 2">Poly30</strain>
    </source>
</reference>
<proteinExistence type="predicted"/>
<dbReference type="Proteomes" id="UP000320390">
    <property type="component" value="Chromosome"/>
</dbReference>
<evidence type="ECO:0000313" key="1">
    <source>
        <dbReference type="EMBL" id="QDV05290.1"/>
    </source>
</evidence>
<organism evidence="1 2">
    <name type="scientific">Saltatorellus ferox</name>
    <dbReference type="NCBI Taxonomy" id="2528018"/>
    <lineage>
        <taxon>Bacteria</taxon>
        <taxon>Pseudomonadati</taxon>
        <taxon>Planctomycetota</taxon>
        <taxon>Planctomycetia</taxon>
        <taxon>Planctomycetia incertae sedis</taxon>
        <taxon>Saltatorellus</taxon>
    </lineage>
</organism>
<accession>A0A518EMH8</accession>